<reference evidence="2 3" key="1">
    <citation type="submission" date="2012-12" db="EMBL/GenBank/DDBJ databases">
        <title>The Genome Sequence of Bacillus cereus VD133.</title>
        <authorList>
            <consortium name="The Broad Institute Genome Sequencing Platform"/>
            <consortium name="The Broad Institute Genome Sequencing Center for Infectious Disease"/>
            <person name="Feldgarden M."/>
            <person name="Van der Auwera G.A."/>
            <person name="Mahillon J."/>
            <person name="Duprez V."/>
            <person name="Timmery S."/>
            <person name="Mattelet C."/>
            <person name="Dierick K."/>
            <person name="Sun M."/>
            <person name="Yu Z."/>
            <person name="Zhu L."/>
            <person name="Hu X."/>
            <person name="Shank E.B."/>
            <person name="Swiecicka I."/>
            <person name="Hansen B.M."/>
            <person name="Andrup L."/>
            <person name="Walker B."/>
            <person name="Young S.K."/>
            <person name="Zeng Q."/>
            <person name="Gargeya S."/>
            <person name="Fitzgerald M."/>
            <person name="Haas B."/>
            <person name="Abouelleil A."/>
            <person name="Alvarado L."/>
            <person name="Arachchi H.M."/>
            <person name="Berlin A.M."/>
            <person name="Chapman S.B."/>
            <person name="Dewar J."/>
            <person name="Goldberg J."/>
            <person name="Griggs A."/>
            <person name="Gujja S."/>
            <person name="Hansen M."/>
            <person name="Howarth C."/>
            <person name="Imamovic A."/>
            <person name="Larimer J."/>
            <person name="McCowan C."/>
            <person name="Murphy C."/>
            <person name="Neiman D."/>
            <person name="Pearson M."/>
            <person name="Priest M."/>
            <person name="Roberts A."/>
            <person name="Saif S."/>
            <person name="Shea T."/>
            <person name="Sisk P."/>
            <person name="Sykes S."/>
            <person name="Wortman J."/>
            <person name="Nusbaum C."/>
            <person name="Birren B."/>
        </authorList>
    </citation>
    <scope>NUCLEOTIDE SEQUENCE [LARGE SCALE GENOMIC DNA]</scope>
    <source>
        <strain evidence="2 3">VD133</strain>
    </source>
</reference>
<comment type="caution">
    <text evidence="2">The sequence shown here is derived from an EMBL/GenBank/DDBJ whole genome shotgun (WGS) entry which is preliminary data.</text>
</comment>
<feature type="region of interest" description="Disordered" evidence="1">
    <location>
        <begin position="106"/>
        <end position="130"/>
    </location>
</feature>
<dbReference type="RefSeq" id="WP_016112028.1">
    <property type="nucleotide sequence ID" value="NZ_KB976193.1"/>
</dbReference>
<evidence type="ECO:0000313" key="2">
    <source>
        <dbReference type="EMBL" id="EOO25727.1"/>
    </source>
</evidence>
<name>A0A9W5PKV2_BACCE</name>
<dbReference type="Proteomes" id="UP000014018">
    <property type="component" value="Unassembled WGS sequence"/>
</dbReference>
<dbReference type="AlphaFoldDB" id="A0A9W5PKV2"/>
<sequence length="147" mass="17319">MSDKKRDSFFWNLKKIENEEFFKWFESQSNIADSLYKLVCYFIDKYGLQDAADYKIQQQMQREILLQDANFLNEVKRVLLNDSNFIIKKEEHLVNDKMDAQAETDIATDEQYKAKNKNTPKKESSTSETVTLKAEYEDLDTSSLFGN</sequence>
<gene>
    <name evidence="2" type="ORF">IIU_06095</name>
</gene>
<accession>A0A9W5PKV2</accession>
<evidence type="ECO:0000256" key="1">
    <source>
        <dbReference type="SAM" id="MobiDB-lite"/>
    </source>
</evidence>
<evidence type="ECO:0000313" key="3">
    <source>
        <dbReference type="Proteomes" id="UP000014018"/>
    </source>
</evidence>
<organism evidence="2 3">
    <name type="scientific">Bacillus cereus VD133</name>
    <dbReference type="NCBI Taxonomy" id="1053233"/>
    <lineage>
        <taxon>Bacteria</taxon>
        <taxon>Bacillati</taxon>
        <taxon>Bacillota</taxon>
        <taxon>Bacilli</taxon>
        <taxon>Bacillales</taxon>
        <taxon>Bacillaceae</taxon>
        <taxon>Bacillus</taxon>
        <taxon>Bacillus cereus group</taxon>
    </lineage>
</organism>
<dbReference type="EMBL" id="AHFB01000134">
    <property type="protein sequence ID" value="EOO25727.1"/>
    <property type="molecule type" value="Genomic_DNA"/>
</dbReference>
<protein>
    <submittedName>
        <fullName evidence="2">Uncharacterized protein</fullName>
    </submittedName>
</protein>
<proteinExistence type="predicted"/>